<dbReference type="InterPro" id="IPR023833">
    <property type="entry name" value="Signal_pept_SipW-depend-type"/>
</dbReference>
<comment type="caution">
    <text evidence="1">The sequence shown here is derived from an EMBL/GenBank/DDBJ whole genome shotgun (WGS) entry which is preliminary data.</text>
</comment>
<gene>
    <name evidence="1" type="ORF">GCM10022262_13160</name>
</gene>
<keyword evidence="2" id="KW-1185">Reference proteome</keyword>
<dbReference type="Proteomes" id="UP001499841">
    <property type="component" value="Unassembled WGS sequence"/>
</dbReference>
<name>A0ABP8ESZ4_9MICO</name>
<dbReference type="InterPro" id="IPR024006">
    <property type="entry name" value="Alt_signal_exp_actinobact"/>
</dbReference>
<dbReference type="NCBIfam" id="TIGR04089">
    <property type="entry name" value="exp_by_SipW_III"/>
    <property type="match status" value="1"/>
</dbReference>
<evidence type="ECO:0000313" key="2">
    <source>
        <dbReference type="Proteomes" id="UP001499841"/>
    </source>
</evidence>
<evidence type="ECO:0008006" key="3">
    <source>
        <dbReference type="Google" id="ProtNLM"/>
    </source>
</evidence>
<sequence length="192" mass="19464">MSSNAETPRSRSRLTKALVATGVGVALLAGGGGTFAAWSDEAPIASAKTIVAGQLDIVNVGNGVWTDSAGNVLTDAYRIAPGAKITYTTDVDIALEGDGLSANFSVAPPPISGTPTDSSALSTTVSVKDANDANLASNDNGAATVELTKGGTYTVEMVVALSHSADNSWQRAVLELRNSTLEIDQVVPDATA</sequence>
<dbReference type="RefSeq" id="WP_345039053.1">
    <property type="nucleotide sequence ID" value="NZ_BAABBA010000005.1"/>
</dbReference>
<organism evidence="1 2">
    <name type="scientific">Georgenia daeguensis</name>
    <dbReference type="NCBI Taxonomy" id="908355"/>
    <lineage>
        <taxon>Bacteria</taxon>
        <taxon>Bacillati</taxon>
        <taxon>Actinomycetota</taxon>
        <taxon>Actinomycetes</taxon>
        <taxon>Micrococcales</taxon>
        <taxon>Bogoriellaceae</taxon>
        <taxon>Georgenia</taxon>
    </lineage>
</organism>
<protein>
    <recommendedName>
        <fullName evidence="3">Alternate-type signal peptide domain-containing protein</fullName>
    </recommendedName>
</protein>
<dbReference type="NCBIfam" id="TIGR04088">
    <property type="entry name" value="cognate_SipW"/>
    <property type="match status" value="1"/>
</dbReference>
<proteinExistence type="predicted"/>
<dbReference type="EMBL" id="BAABBA010000005">
    <property type="protein sequence ID" value="GAA4286957.1"/>
    <property type="molecule type" value="Genomic_DNA"/>
</dbReference>
<evidence type="ECO:0000313" key="1">
    <source>
        <dbReference type="EMBL" id="GAA4286957.1"/>
    </source>
</evidence>
<reference evidence="2" key="1">
    <citation type="journal article" date="2019" name="Int. J. Syst. Evol. Microbiol.">
        <title>The Global Catalogue of Microorganisms (GCM) 10K type strain sequencing project: providing services to taxonomists for standard genome sequencing and annotation.</title>
        <authorList>
            <consortium name="The Broad Institute Genomics Platform"/>
            <consortium name="The Broad Institute Genome Sequencing Center for Infectious Disease"/>
            <person name="Wu L."/>
            <person name="Ma J."/>
        </authorList>
    </citation>
    <scope>NUCLEOTIDE SEQUENCE [LARGE SCALE GENOMIC DNA]</scope>
    <source>
        <strain evidence="2">JCM 17459</strain>
    </source>
</reference>
<accession>A0ABP8ESZ4</accession>